<evidence type="ECO:0000313" key="1">
    <source>
        <dbReference type="EMBL" id="CAG2243594.1"/>
    </source>
</evidence>
<sequence length="155" mass="17752">MSSTWDLSVLNPNGSPESVIYINDKEMLFCILCRYHLGSDYLSTIYLVNQKKKESKPTNFDRKSFQGSFGISPSSHFVCKGICVDKNNTILYSDATYRCVNALNEDMKFKKFVVSGSDYNLESPGPIAIYNDHLWVVDSKQIVIFRYNADEIEIY</sequence>
<dbReference type="Gene3D" id="2.120.10.30">
    <property type="entry name" value="TolB, C-terminal domain"/>
    <property type="match status" value="1"/>
</dbReference>
<protein>
    <submittedName>
        <fullName evidence="1">Uncharacterized protein</fullName>
    </submittedName>
</protein>
<dbReference type="EMBL" id="CAJPWZ010002706">
    <property type="protein sequence ID" value="CAG2243594.1"/>
    <property type="molecule type" value="Genomic_DNA"/>
</dbReference>
<dbReference type="SUPFAM" id="SSF63825">
    <property type="entry name" value="YWTD domain"/>
    <property type="match status" value="1"/>
</dbReference>
<organism evidence="1 2">
    <name type="scientific">Mytilus edulis</name>
    <name type="common">Blue mussel</name>
    <dbReference type="NCBI Taxonomy" id="6550"/>
    <lineage>
        <taxon>Eukaryota</taxon>
        <taxon>Metazoa</taxon>
        <taxon>Spiralia</taxon>
        <taxon>Lophotrochozoa</taxon>
        <taxon>Mollusca</taxon>
        <taxon>Bivalvia</taxon>
        <taxon>Autobranchia</taxon>
        <taxon>Pteriomorphia</taxon>
        <taxon>Mytilida</taxon>
        <taxon>Mytiloidea</taxon>
        <taxon>Mytilidae</taxon>
        <taxon>Mytilinae</taxon>
        <taxon>Mytilus</taxon>
    </lineage>
</organism>
<dbReference type="InterPro" id="IPR011042">
    <property type="entry name" value="6-blade_b-propeller_TolB-like"/>
</dbReference>
<accession>A0A8S3UMR5</accession>
<reference evidence="1" key="1">
    <citation type="submission" date="2021-03" db="EMBL/GenBank/DDBJ databases">
        <authorList>
            <person name="Bekaert M."/>
        </authorList>
    </citation>
    <scope>NUCLEOTIDE SEQUENCE</scope>
</reference>
<evidence type="ECO:0000313" key="2">
    <source>
        <dbReference type="Proteomes" id="UP000683360"/>
    </source>
</evidence>
<dbReference type="Proteomes" id="UP000683360">
    <property type="component" value="Unassembled WGS sequence"/>
</dbReference>
<proteinExistence type="predicted"/>
<keyword evidence="2" id="KW-1185">Reference proteome</keyword>
<dbReference type="AlphaFoldDB" id="A0A8S3UMR5"/>
<gene>
    <name evidence="1" type="ORF">MEDL_55720</name>
</gene>
<name>A0A8S3UMR5_MYTED</name>
<comment type="caution">
    <text evidence="1">The sequence shown here is derived from an EMBL/GenBank/DDBJ whole genome shotgun (WGS) entry which is preliminary data.</text>
</comment>